<dbReference type="InterPro" id="IPR010994">
    <property type="entry name" value="RuvA_2-like"/>
</dbReference>
<feature type="domain" description="Helix-hairpin-helix DNA-binding motif class 1" evidence="2">
    <location>
        <begin position="179"/>
        <end position="198"/>
    </location>
</feature>
<comment type="caution">
    <text evidence="3">The sequence shown here is derived from an EMBL/GenBank/DDBJ whole genome shotgun (WGS) entry which is preliminary data.</text>
</comment>
<evidence type="ECO:0000256" key="1">
    <source>
        <dbReference type="SAM" id="MobiDB-lite"/>
    </source>
</evidence>
<feature type="domain" description="Helix-hairpin-helix DNA-binding motif class 1" evidence="2">
    <location>
        <begin position="149"/>
        <end position="168"/>
    </location>
</feature>
<dbReference type="InterPro" id="IPR051675">
    <property type="entry name" value="Endo/Exo/Phosphatase_dom_1"/>
</dbReference>
<dbReference type="Gene3D" id="1.10.150.280">
    <property type="entry name" value="AF1531-like domain"/>
    <property type="match status" value="1"/>
</dbReference>
<dbReference type="PANTHER" id="PTHR21180">
    <property type="entry name" value="ENDONUCLEASE/EXONUCLEASE/PHOSPHATASE FAMILY DOMAIN-CONTAINING PROTEIN 1"/>
    <property type="match status" value="1"/>
</dbReference>
<dbReference type="RefSeq" id="WP_305022661.1">
    <property type="nucleotide sequence ID" value="NZ_JAUQTB010000001.1"/>
</dbReference>
<proteinExistence type="predicted"/>
<evidence type="ECO:0000313" key="3">
    <source>
        <dbReference type="EMBL" id="MDO7905498.1"/>
    </source>
</evidence>
<dbReference type="PANTHER" id="PTHR21180:SF32">
    <property type="entry name" value="ENDONUCLEASE_EXONUCLEASE_PHOSPHATASE FAMILY DOMAIN-CONTAINING PROTEIN 1"/>
    <property type="match status" value="1"/>
</dbReference>
<dbReference type="NCBIfam" id="TIGR00426">
    <property type="entry name" value="competence protein ComEA helix-hairpin-helix repeat region"/>
    <property type="match status" value="1"/>
</dbReference>
<evidence type="ECO:0000313" key="4">
    <source>
        <dbReference type="Proteomes" id="UP001240171"/>
    </source>
</evidence>
<accession>A0ABT9CAC7</accession>
<dbReference type="EMBL" id="JAUQTB010000001">
    <property type="protein sequence ID" value="MDO7905498.1"/>
    <property type="molecule type" value="Genomic_DNA"/>
</dbReference>
<protein>
    <submittedName>
        <fullName evidence="3">Helix-hairpin-helix domain-containing protein</fullName>
    </submittedName>
</protein>
<feature type="compositionally biased region" description="Polar residues" evidence="1">
    <location>
        <begin position="57"/>
        <end position="69"/>
    </location>
</feature>
<name>A0ABT9CAC7_9BACL</name>
<dbReference type="InterPro" id="IPR003583">
    <property type="entry name" value="Hlx-hairpin-Hlx_DNA-bd_motif"/>
</dbReference>
<reference evidence="3 4" key="1">
    <citation type="submission" date="2023-07" db="EMBL/GenBank/DDBJ databases">
        <title>Paenibacillus sp. JX-17 nov. isolated from soil.</title>
        <authorList>
            <person name="Wan Y."/>
            <person name="Liu B."/>
        </authorList>
    </citation>
    <scope>NUCLEOTIDE SEQUENCE [LARGE SCALE GENOMIC DNA]</scope>
    <source>
        <strain evidence="3 4">JX-17</strain>
    </source>
</reference>
<dbReference type="Proteomes" id="UP001240171">
    <property type="component" value="Unassembled WGS sequence"/>
</dbReference>
<dbReference type="SUPFAM" id="SSF47781">
    <property type="entry name" value="RuvA domain 2-like"/>
    <property type="match status" value="1"/>
</dbReference>
<organism evidence="3 4">
    <name type="scientific">Paenibacillus lacisoli</name>
    <dbReference type="NCBI Taxonomy" id="3064525"/>
    <lineage>
        <taxon>Bacteria</taxon>
        <taxon>Bacillati</taxon>
        <taxon>Bacillota</taxon>
        <taxon>Bacilli</taxon>
        <taxon>Bacillales</taxon>
        <taxon>Paenibacillaceae</taxon>
        <taxon>Paenibacillus</taxon>
    </lineage>
</organism>
<dbReference type="InterPro" id="IPR004509">
    <property type="entry name" value="Competence_ComEA_HhH"/>
</dbReference>
<feature type="region of interest" description="Disordered" evidence="1">
    <location>
        <begin position="49"/>
        <end position="80"/>
    </location>
</feature>
<sequence>MKKSWTGAAVILAVVGAVFILLSGTHKEEVDAGWQPLNAAAELALHTRGTQDKNDKQAASFSPKQQTETGAGVNTKAGSSSALVQNQTAAAAVPELPAANNSSGSAESVVKSVESGEQAAVPASSSAAASSTQPAIPEGAVFINTASQTQLTELPGIGEKKAQAILNYRNEHGPFRSVEELLKVKGIGQKMLEKMRAYIVL</sequence>
<evidence type="ECO:0000259" key="2">
    <source>
        <dbReference type="SMART" id="SM00278"/>
    </source>
</evidence>
<dbReference type="SMART" id="SM00278">
    <property type="entry name" value="HhH1"/>
    <property type="match status" value="2"/>
</dbReference>
<dbReference type="Pfam" id="PF12836">
    <property type="entry name" value="HHH_3"/>
    <property type="match status" value="1"/>
</dbReference>
<keyword evidence="4" id="KW-1185">Reference proteome</keyword>
<gene>
    <name evidence="3" type="ORF">Q5741_03625</name>
</gene>